<dbReference type="EMBL" id="HBGD01009307">
    <property type="protein sequence ID" value="CAD9084412.1"/>
    <property type="molecule type" value="Transcribed_RNA"/>
</dbReference>
<dbReference type="Gene3D" id="2.130.10.10">
    <property type="entry name" value="YVTN repeat-like/Quinoprotein amine dehydrogenase"/>
    <property type="match status" value="2"/>
</dbReference>
<dbReference type="PROSITE" id="PS50294">
    <property type="entry name" value="WD_REPEATS_REGION"/>
    <property type="match status" value="2"/>
</dbReference>
<dbReference type="InterPro" id="IPR001680">
    <property type="entry name" value="WD40_rpt"/>
</dbReference>
<dbReference type="GO" id="GO:0000502">
    <property type="term" value="C:proteasome complex"/>
    <property type="evidence" value="ECO:0007669"/>
    <property type="project" value="UniProtKB-KW"/>
</dbReference>
<dbReference type="PANTHER" id="PTHR19857:SF19">
    <property type="entry name" value="26S PROTEASOME REGULATORY SUBUNIT RPN14"/>
    <property type="match status" value="1"/>
</dbReference>
<gene>
    <name evidence="6" type="ORF">PCOS0759_LOCUS7666</name>
</gene>
<reference evidence="6" key="1">
    <citation type="submission" date="2021-01" db="EMBL/GenBank/DDBJ databases">
        <authorList>
            <person name="Corre E."/>
            <person name="Pelletier E."/>
            <person name="Niang G."/>
            <person name="Scheremetjew M."/>
            <person name="Finn R."/>
            <person name="Kale V."/>
            <person name="Holt S."/>
            <person name="Cochrane G."/>
            <person name="Meng A."/>
            <person name="Brown T."/>
            <person name="Cohen L."/>
        </authorList>
    </citation>
    <scope>NUCLEOTIDE SEQUENCE</scope>
    <source>
        <strain evidence="6">WS</strain>
    </source>
</reference>
<dbReference type="SMART" id="SM00320">
    <property type="entry name" value="WD40"/>
    <property type="match status" value="6"/>
</dbReference>
<sequence length="462" mass="51823">MTRNSSPSKHQLLPFSHIQHDWYLSPLLLSSSSHLLKQQGHLLIDQDKSHINRDTFWVQPIQETDEWRYEIRNENNDLRILRKFSDSDIKPQKEQWNMKYDKAKRTLNVFDAETNALEQQFTHERRIIENVHGVQRKPILSVDISPQGELGVSSSTEGSLRVWNTKTGHAMRDMSWDSDKTSGHVGDVYVSRFLPSGQVVMSAGADTRILIWRISDALCAAQLKGHNGGVTSLSFIDRGRNFISSSRDGTVRLWDCATQSSIAELFRAQPQLSAPIPVNACVVQKNSSLSLGNVDAQSPKDFGTELHVGACAVDDGRAIVYDVRHRKIIFSLQHETSLKSCAFMDNILTVGQKNGKLVSYDVRKLSSTEQGLTRGKDDAKLASFTGSSSPVIRLAQGWKNSSKLVWFSCQDGSVRLWNAEHGAVVRSLSGFDYDAVYDIAIHDSEIYCGGRDGKIRQYVIDE</sequence>
<dbReference type="PROSITE" id="PS50082">
    <property type="entry name" value="WD_REPEATS_2"/>
    <property type="match status" value="3"/>
</dbReference>
<accession>A0A7S1PHA4</accession>
<dbReference type="SUPFAM" id="SSF50978">
    <property type="entry name" value="WD40 repeat-like"/>
    <property type="match status" value="1"/>
</dbReference>
<feature type="repeat" description="WD" evidence="5">
    <location>
        <begin position="181"/>
        <end position="222"/>
    </location>
</feature>
<evidence type="ECO:0000256" key="3">
    <source>
        <dbReference type="ARBA" id="ARBA00022942"/>
    </source>
</evidence>
<dbReference type="InterPro" id="IPR036322">
    <property type="entry name" value="WD40_repeat_dom_sf"/>
</dbReference>
<evidence type="ECO:0000256" key="2">
    <source>
        <dbReference type="ARBA" id="ARBA00022737"/>
    </source>
</evidence>
<feature type="repeat" description="WD" evidence="5">
    <location>
        <begin position="223"/>
        <end position="264"/>
    </location>
</feature>
<name>A0A7S1PHA4_9EUKA</name>
<keyword evidence="1 5" id="KW-0853">WD repeat</keyword>
<evidence type="ECO:0000256" key="4">
    <source>
        <dbReference type="ARBA" id="ARBA00038321"/>
    </source>
</evidence>
<evidence type="ECO:0000313" key="6">
    <source>
        <dbReference type="EMBL" id="CAD9084412.1"/>
    </source>
</evidence>
<dbReference type="PANTHER" id="PTHR19857">
    <property type="entry name" value="MITOCHONDRIAL DIVISION PROTEIN 1-RELATED"/>
    <property type="match status" value="1"/>
</dbReference>
<evidence type="ECO:0008006" key="7">
    <source>
        <dbReference type="Google" id="ProtNLM"/>
    </source>
</evidence>
<protein>
    <recommendedName>
        <fullName evidence="7">Guanine nucleotide-binding protein subunit beta-like protein</fullName>
    </recommendedName>
</protein>
<keyword evidence="2" id="KW-0677">Repeat</keyword>
<proteinExistence type="inferred from homology"/>
<dbReference type="InterPro" id="IPR051179">
    <property type="entry name" value="WD_repeat_multifunction"/>
</dbReference>
<keyword evidence="3" id="KW-0647">Proteasome</keyword>
<organism evidence="6">
    <name type="scientific">Percolomonas cosmopolitus</name>
    <dbReference type="NCBI Taxonomy" id="63605"/>
    <lineage>
        <taxon>Eukaryota</taxon>
        <taxon>Discoba</taxon>
        <taxon>Heterolobosea</taxon>
        <taxon>Tetramitia</taxon>
        <taxon>Eutetramitia</taxon>
        <taxon>Percolomonadidae</taxon>
        <taxon>Percolomonas</taxon>
    </lineage>
</organism>
<dbReference type="InterPro" id="IPR015943">
    <property type="entry name" value="WD40/YVTN_repeat-like_dom_sf"/>
</dbReference>
<evidence type="ECO:0000256" key="5">
    <source>
        <dbReference type="PROSITE-ProRule" id="PRU00221"/>
    </source>
</evidence>
<dbReference type="AlphaFoldDB" id="A0A7S1PHA4"/>
<feature type="repeat" description="WD" evidence="5">
    <location>
        <begin position="132"/>
        <end position="173"/>
    </location>
</feature>
<comment type="similarity">
    <text evidence="4">Belongs to the WD repeat PAAF1/RPN14 family.</text>
</comment>
<dbReference type="Pfam" id="PF00400">
    <property type="entry name" value="WD40"/>
    <property type="match status" value="4"/>
</dbReference>
<evidence type="ECO:0000256" key="1">
    <source>
        <dbReference type="ARBA" id="ARBA00022574"/>
    </source>
</evidence>